<keyword evidence="2" id="KW-1185">Reference proteome</keyword>
<proteinExistence type="predicted"/>
<dbReference type="EMBL" id="JAPESX010001230">
    <property type="protein sequence ID" value="KAJ8116120.1"/>
    <property type="molecule type" value="Genomic_DNA"/>
</dbReference>
<comment type="caution">
    <text evidence="1">The sequence shown here is derived from an EMBL/GenBank/DDBJ whole genome shotgun (WGS) entry which is preliminary data.</text>
</comment>
<evidence type="ECO:0000313" key="2">
    <source>
        <dbReference type="Proteomes" id="UP001153334"/>
    </source>
</evidence>
<sequence length="181" mass="19449">MRLPVVAFTIFSLLCLAESSPINGTADLRIIKQITTEGGASITTIYGGSGSPPATSKAIKARQGDDDDDEEHDCGQNALSCDNKNLAKKIPCRQLVDYLRGADEWLPDNTQAICKTYRGSSCCVAWSELVPFHTAKKKTLWDAAEKTLTKCRGANTVSGKTSLTLIGDTCLEQCLSSKPSC</sequence>
<organism evidence="1 2">
    <name type="scientific">Nemania bipapillata</name>
    <dbReference type="NCBI Taxonomy" id="110536"/>
    <lineage>
        <taxon>Eukaryota</taxon>
        <taxon>Fungi</taxon>
        <taxon>Dikarya</taxon>
        <taxon>Ascomycota</taxon>
        <taxon>Pezizomycotina</taxon>
        <taxon>Sordariomycetes</taxon>
        <taxon>Xylariomycetidae</taxon>
        <taxon>Xylariales</taxon>
        <taxon>Xylariaceae</taxon>
        <taxon>Nemania</taxon>
    </lineage>
</organism>
<dbReference type="Proteomes" id="UP001153334">
    <property type="component" value="Unassembled WGS sequence"/>
</dbReference>
<protein>
    <submittedName>
        <fullName evidence="1">Uncharacterized protein</fullName>
    </submittedName>
</protein>
<gene>
    <name evidence="1" type="ORF">ONZ43_g4509</name>
</gene>
<accession>A0ACC2ILQ1</accession>
<reference evidence="1" key="1">
    <citation type="submission" date="2022-11" db="EMBL/GenBank/DDBJ databases">
        <title>Genome Sequence of Nemania bipapillata.</title>
        <authorList>
            <person name="Buettner E."/>
        </authorList>
    </citation>
    <scope>NUCLEOTIDE SEQUENCE</scope>
    <source>
        <strain evidence="1">CP14</strain>
    </source>
</reference>
<name>A0ACC2ILQ1_9PEZI</name>
<evidence type="ECO:0000313" key="1">
    <source>
        <dbReference type="EMBL" id="KAJ8116120.1"/>
    </source>
</evidence>